<sequence length="226" mass="25244">MAAAEAGNGSPTAVPQNVCGGSPTGVLLDRDASKFEDKPTGTKTSLDSHPETHISEKPYKCDQCDYSACNYSAATKNTLDTHLAAKHTGDKPHLCWECGYRTAQKSNLSRHMKTHTREKPYKCDQCDYSAADKSALGHHLAKHTGQTWQRQVMGLLLLFHRTTVMGLLLKLCWTEMQKSTLYLHLAKHSKPFMCGECGHRAARKSQLFRHMRHHTASVQPQRGDQK</sequence>
<protein>
    <submittedName>
        <fullName evidence="12">Zinc finger protein 37-like</fullName>
    </submittedName>
</protein>
<dbReference type="RefSeq" id="XP_035690095.1">
    <property type="nucleotide sequence ID" value="XM_035834202.1"/>
</dbReference>
<evidence type="ECO:0000256" key="9">
    <source>
        <dbReference type="SAM" id="MobiDB-lite"/>
    </source>
</evidence>
<keyword evidence="6" id="KW-0238">DNA-binding</keyword>
<reference evidence="11" key="1">
    <citation type="journal article" date="2020" name="Nat. Ecol. Evol.">
        <title>Deeply conserved synteny resolves early events in vertebrate evolution.</title>
        <authorList>
            <person name="Simakov O."/>
            <person name="Marletaz F."/>
            <person name="Yue J.X."/>
            <person name="O'Connell B."/>
            <person name="Jenkins J."/>
            <person name="Brandt A."/>
            <person name="Calef R."/>
            <person name="Tung C.H."/>
            <person name="Huang T.K."/>
            <person name="Schmutz J."/>
            <person name="Satoh N."/>
            <person name="Yu J.K."/>
            <person name="Putnam N.H."/>
            <person name="Green R.E."/>
            <person name="Rokhsar D.S."/>
        </authorList>
    </citation>
    <scope>NUCLEOTIDE SEQUENCE [LARGE SCALE GENOMIC DNA]</scope>
    <source>
        <strain evidence="11">S238N-H82</strain>
    </source>
</reference>
<dbReference type="Proteomes" id="UP000001554">
    <property type="component" value="Chromosome 11"/>
</dbReference>
<accession>A0A9J7N4T7</accession>
<feature type="region of interest" description="Disordered" evidence="9">
    <location>
        <begin position="1"/>
        <end position="25"/>
    </location>
</feature>
<organism evidence="11 12">
    <name type="scientific">Branchiostoma floridae</name>
    <name type="common">Florida lancelet</name>
    <name type="synonym">Amphioxus</name>
    <dbReference type="NCBI Taxonomy" id="7739"/>
    <lineage>
        <taxon>Eukaryota</taxon>
        <taxon>Metazoa</taxon>
        <taxon>Chordata</taxon>
        <taxon>Cephalochordata</taxon>
        <taxon>Leptocardii</taxon>
        <taxon>Amphioxiformes</taxon>
        <taxon>Branchiostomatidae</taxon>
        <taxon>Branchiostoma</taxon>
    </lineage>
</organism>
<dbReference type="Pfam" id="PF13909">
    <property type="entry name" value="zf-H2C2_5"/>
    <property type="match status" value="1"/>
</dbReference>
<evidence type="ECO:0000256" key="1">
    <source>
        <dbReference type="ARBA" id="ARBA00004123"/>
    </source>
</evidence>
<evidence type="ECO:0000256" key="8">
    <source>
        <dbReference type="PROSITE-ProRule" id="PRU00042"/>
    </source>
</evidence>
<reference evidence="12" key="2">
    <citation type="submission" date="2025-08" db="UniProtKB">
        <authorList>
            <consortium name="RefSeq"/>
        </authorList>
    </citation>
    <scope>IDENTIFICATION</scope>
    <source>
        <strain evidence="12">S238N-H82</strain>
        <tissue evidence="12">Testes</tissue>
    </source>
</reference>
<dbReference type="OrthoDB" id="6491670at2759"/>
<feature type="domain" description="C2H2-type" evidence="10">
    <location>
        <begin position="121"/>
        <end position="148"/>
    </location>
</feature>
<evidence type="ECO:0000256" key="4">
    <source>
        <dbReference type="ARBA" id="ARBA00022771"/>
    </source>
</evidence>
<keyword evidence="4 8" id="KW-0863">Zinc-finger</keyword>
<evidence type="ECO:0000256" key="7">
    <source>
        <dbReference type="ARBA" id="ARBA00023242"/>
    </source>
</evidence>
<feature type="domain" description="C2H2-type" evidence="10">
    <location>
        <begin position="192"/>
        <end position="219"/>
    </location>
</feature>
<evidence type="ECO:0000256" key="5">
    <source>
        <dbReference type="ARBA" id="ARBA00022833"/>
    </source>
</evidence>
<dbReference type="PROSITE" id="PS50157">
    <property type="entry name" value="ZINC_FINGER_C2H2_2"/>
    <property type="match status" value="4"/>
</dbReference>
<dbReference type="FunFam" id="3.30.160.60:FF:004067">
    <property type="match status" value="1"/>
</dbReference>
<keyword evidence="2" id="KW-0479">Metal-binding</keyword>
<dbReference type="Gene3D" id="3.30.160.60">
    <property type="entry name" value="Classic Zinc Finger"/>
    <property type="match status" value="4"/>
</dbReference>
<evidence type="ECO:0000259" key="10">
    <source>
        <dbReference type="PROSITE" id="PS50157"/>
    </source>
</evidence>
<dbReference type="AlphaFoldDB" id="A0A9J7N4T7"/>
<dbReference type="FunFam" id="3.30.160.60:FF:002086">
    <property type="entry name" value="Uncharacterized protein"/>
    <property type="match status" value="1"/>
</dbReference>
<dbReference type="GO" id="GO:0008270">
    <property type="term" value="F:zinc ion binding"/>
    <property type="evidence" value="ECO:0007669"/>
    <property type="project" value="UniProtKB-KW"/>
</dbReference>
<evidence type="ECO:0000313" key="12">
    <source>
        <dbReference type="RefSeq" id="XP_035690095.1"/>
    </source>
</evidence>
<evidence type="ECO:0000256" key="6">
    <source>
        <dbReference type="ARBA" id="ARBA00023125"/>
    </source>
</evidence>
<dbReference type="PANTHER" id="PTHR24392">
    <property type="entry name" value="ZINC FINGER PROTEIN"/>
    <property type="match status" value="1"/>
</dbReference>
<name>A0A9J7N4T7_BRAFL</name>
<dbReference type="KEGG" id="bfo:118425393"/>
<evidence type="ECO:0000256" key="3">
    <source>
        <dbReference type="ARBA" id="ARBA00022737"/>
    </source>
</evidence>
<feature type="domain" description="C2H2-type" evidence="10">
    <location>
        <begin position="59"/>
        <end position="92"/>
    </location>
</feature>
<dbReference type="GO" id="GO:0003677">
    <property type="term" value="F:DNA binding"/>
    <property type="evidence" value="ECO:0007669"/>
    <property type="project" value="UniProtKB-KW"/>
</dbReference>
<keyword evidence="3" id="KW-0677">Repeat</keyword>
<dbReference type="GO" id="GO:0005634">
    <property type="term" value="C:nucleus"/>
    <property type="evidence" value="ECO:0007669"/>
    <property type="project" value="UniProtKB-SubCell"/>
</dbReference>
<dbReference type="GeneID" id="118425393"/>
<evidence type="ECO:0000313" key="11">
    <source>
        <dbReference type="Proteomes" id="UP000001554"/>
    </source>
</evidence>
<evidence type="ECO:0000256" key="2">
    <source>
        <dbReference type="ARBA" id="ARBA00022723"/>
    </source>
</evidence>
<dbReference type="FunFam" id="3.30.160.60:FF:000928">
    <property type="entry name" value="Uncharacterized protein"/>
    <property type="match status" value="1"/>
</dbReference>
<feature type="domain" description="C2H2-type" evidence="10">
    <location>
        <begin position="93"/>
        <end position="120"/>
    </location>
</feature>
<dbReference type="InterPro" id="IPR036236">
    <property type="entry name" value="Znf_C2H2_sf"/>
</dbReference>
<dbReference type="PANTHER" id="PTHR24392:SF31">
    <property type="entry name" value="C2H2-TYPE DOMAIN-CONTAINING PROTEIN"/>
    <property type="match status" value="1"/>
</dbReference>
<keyword evidence="11" id="KW-1185">Reference proteome</keyword>
<comment type="subcellular location">
    <subcellularLocation>
        <location evidence="1">Nucleus</location>
    </subcellularLocation>
</comment>
<gene>
    <name evidence="12" type="primary">LOC118425393</name>
</gene>
<proteinExistence type="predicted"/>
<dbReference type="SUPFAM" id="SSF57667">
    <property type="entry name" value="beta-beta-alpha zinc fingers"/>
    <property type="match status" value="3"/>
</dbReference>
<keyword evidence="5" id="KW-0862">Zinc</keyword>
<dbReference type="InterPro" id="IPR013087">
    <property type="entry name" value="Znf_C2H2_type"/>
</dbReference>
<dbReference type="Pfam" id="PF00096">
    <property type="entry name" value="zf-C2H2"/>
    <property type="match status" value="1"/>
</dbReference>
<keyword evidence="7" id="KW-0539">Nucleus</keyword>
<dbReference type="SMART" id="SM00355">
    <property type="entry name" value="ZnF_C2H2"/>
    <property type="match status" value="4"/>
</dbReference>